<dbReference type="RefSeq" id="WP_085682804.1">
    <property type="nucleotide sequence ID" value="NZ_NEDJ01000060.1"/>
</dbReference>
<dbReference type="STRING" id="1121945.GCA_000421805_02468"/>
<proteinExistence type="predicted"/>
<sequence length="79" mass="8422">MSDTTEGTAAEVVEEVGSDGLGPAVFASVGSVALALYFYYVRGDKQRGQFVGLWPVTILGLASYFKLEEIREALSASDD</sequence>
<dbReference type="eggNOG" id="arCOG08963">
    <property type="taxonomic scope" value="Archaea"/>
</dbReference>
<accession>A0A1X4GC38</accession>
<keyword evidence="1" id="KW-0472">Membrane</keyword>
<dbReference type="AlphaFoldDB" id="A0A1X4GC38"/>
<evidence type="ECO:0000313" key="3">
    <source>
        <dbReference type="Proteomes" id="UP000193587"/>
    </source>
</evidence>
<evidence type="ECO:0000313" key="2">
    <source>
        <dbReference type="EMBL" id="OSO94683.1"/>
    </source>
</evidence>
<protein>
    <submittedName>
        <fullName evidence="2">Uncharacterized protein</fullName>
    </submittedName>
</protein>
<keyword evidence="1" id="KW-0812">Transmembrane</keyword>
<organism evidence="2 3">
    <name type="scientific">Halorubrum ezzemoulense DSM 17463</name>
    <dbReference type="NCBI Taxonomy" id="1121945"/>
    <lineage>
        <taxon>Archaea</taxon>
        <taxon>Methanobacteriati</taxon>
        <taxon>Methanobacteriota</taxon>
        <taxon>Stenosarchaea group</taxon>
        <taxon>Halobacteria</taxon>
        <taxon>Halobacteriales</taxon>
        <taxon>Haloferacaceae</taxon>
        <taxon>Halorubrum</taxon>
    </lineage>
</organism>
<dbReference type="Proteomes" id="UP000193587">
    <property type="component" value="Unassembled WGS sequence"/>
</dbReference>
<dbReference type="EMBL" id="NEDJ01000060">
    <property type="protein sequence ID" value="OSO94683.1"/>
    <property type="molecule type" value="Genomic_DNA"/>
</dbReference>
<gene>
    <name evidence="2" type="ORF">B9H04_13960</name>
</gene>
<evidence type="ECO:0000256" key="1">
    <source>
        <dbReference type="SAM" id="Phobius"/>
    </source>
</evidence>
<feature type="transmembrane region" description="Helical" evidence="1">
    <location>
        <begin position="20"/>
        <end position="40"/>
    </location>
</feature>
<name>A0A1X4GC38_HALEZ</name>
<comment type="caution">
    <text evidence="2">The sequence shown here is derived from an EMBL/GenBank/DDBJ whole genome shotgun (WGS) entry which is preliminary data.</text>
</comment>
<reference evidence="2 3" key="1">
    <citation type="submission" date="2017-04" db="EMBL/GenBank/DDBJ databases">
        <title>MLSA of the genus Halorubrum.</title>
        <authorList>
            <person name="De La Haba R."/>
            <person name="Sanchez-Porro C."/>
            <person name="Infante-Dominguez C."/>
            <person name="Ventosa A."/>
        </authorList>
    </citation>
    <scope>NUCLEOTIDE SEQUENCE [LARGE SCALE GENOMIC DNA]</scope>
    <source>
        <strain evidence="2 3">DSM 17463</strain>
    </source>
</reference>
<keyword evidence="1" id="KW-1133">Transmembrane helix</keyword>